<comment type="caution">
    <text evidence="7">Lacks conserved residue(s) required for the propagation of feature annotation.</text>
</comment>
<evidence type="ECO:0000313" key="9">
    <source>
        <dbReference type="EMBL" id="QBE63939.1"/>
    </source>
</evidence>
<name>A0A4P6KXP1_9BURK</name>
<comment type="function">
    <text evidence="7">Flavin prenyltransferase that catalyzes the synthesis of the prenylated FMN cofactor (prenyl-FMN) for 4-hydroxy-3-polyprenylbenzoic acid decarboxylase UbiD. The prenyltransferase is metal-independent and links a dimethylallyl moiety from dimethylallyl monophosphate (DMAP) to the flavin N5 and C6 atoms of FMN.</text>
</comment>
<dbReference type="GO" id="GO:0106141">
    <property type="term" value="F:flavin prenyltransferase activity"/>
    <property type="evidence" value="ECO:0007669"/>
    <property type="project" value="UniProtKB-EC"/>
</dbReference>
<evidence type="ECO:0000256" key="6">
    <source>
        <dbReference type="ARBA" id="ARBA00060793"/>
    </source>
</evidence>
<evidence type="ECO:0000256" key="4">
    <source>
        <dbReference type="ARBA" id="ARBA00022679"/>
    </source>
</evidence>
<dbReference type="Proteomes" id="UP000290637">
    <property type="component" value="Chromosome"/>
</dbReference>
<dbReference type="PANTHER" id="PTHR43374">
    <property type="entry name" value="FLAVIN PRENYLTRANSFERASE"/>
    <property type="match status" value="1"/>
</dbReference>
<feature type="binding site" evidence="7">
    <location>
        <position position="170"/>
    </location>
    <ligand>
        <name>dimethylallyl phosphate</name>
        <dbReference type="ChEBI" id="CHEBI:88052"/>
    </ligand>
</feature>
<dbReference type="KEGG" id="plue:EWM63_13855"/>
<feature type="binding site" evidence="7">
    <location>
        <begin position="14"/>
        <end position="16"/>
    </location>
    <ligand>
        <name>FMN</name>
        <dbReference type="ChEBI" id="CHEBI:58210"/>
    </ligand>
</feature>
<evidence type="ECO:0000256" key="5">
    <source>
        <dbReference type="ARBA" id="ARBA00050612"/>
    </source>
</evidence>
<dbReference type="SUPFAM" id="SSF52507">
    <property type="entry name" value="Homo-oligomeric flavin-containing Cys decarboxylases, HFCD"/>
    <property type="match status" value="1"/>
</dbReference>
<dbReference type="PANTHER" id="PTHR43374:SF1">
    <property type="entry name" value="FLAVIN PRENYLTRANSFERASE PAD1, MITOCHONDRIAL"/>
    <property type="match status" value="1"/>
</dbReference>
<sequence length="208" mass="22114">MAQRPRRIVVAITGATGAVYGVRLLQTLRALNAPVTPSVPGVAPLQVETHLVISDAAVLTLHEETGLARREVEALAHVVHKAHNVGASIASGSFLTDAMVIAPCSMKTLAAVAHGLADNLVARAADVMLKERRRLVLMVRETPFNLAHLRNMTAVTEMGGIVFPPLPAFYHRPQTIDDIVDHTVARVLDLVGLEVAAGATPRWNGLAG</sequence>
<dbReference type="RefSeq" id="WP_130187060.1">
    <property type="nucleotide sequence ID" value="NZ_CP035913.1"/>
</dbReference>
<proteinExistence type="inferred from homology"/>
<evidence type="ECO:0000256" key="7">
    <source>
        <dbReference type="HAMAP-Rule" id="MF_01984"/>
    </source>
</evidence>
<dbReference type="OrthoDB" id="9781577at2"/>
<evidence type="ECO:0000256" key="1">
    <source>
        <dbReference type="ARBA" id="ARBA00022602"/>
    </source>
</evidence>
<dbReference type="HAMAP" id="MF_01984">
    <property type="entry name" value="ubiX_pad"/>
    <property type="match status" value="1"/>
</dbReference>
<comment type="similarity">
    <text evidence="6 7">Belongs to the UbiX/PAD1 family.</text>
</comment>
<evidence type="ECO:0000259" key="8">
    <source>
        <dbReference type="Pfam" id="PF02441"/>
    </source>
</evidence>
<dbReference type="GO" id="GO:0016831">
    <property type="term" value="F:carboxy-lyase activity"/>
    <property type="evidence" value="ECO:0007669"/>
    <property type="project" value="TreeGrafter"/>
</dbReference>
<gene>
    <name evidence="7" type="primary">ubiX</name>
    <name evidence="9" type="ORF">EWM63_13855</name>
</gene>
<feature type="binding site" evidence="7">
    <location>
        <position position="54"/>
    </location>
    <ligand>
        <name>FMN</name>
        <dbReference type="ChEBI" id="CHEBI:58210"/>
    </ligand>
</feature>
<dbReference type="Gene3D" id="3.40.50.1950">
    <property type="entry name" value="Flavin prenyltransferase-like"/>
    <property type="match status" value="1"/>
</dbReference>
<reference evidence="9 10" key="1">
    <citation type="submission" date="2019-02" db="EMBL/GenBank/DDBJ databases">
        <title>Draft Genome Sequences of Six Type Strains of the Genus Massilia.</title>
        <authorList>
            <person name="Miess H."/>
            <person name="Frediansyhah A."/>
            <person name="Gross H."/>
        </authorList>
    </citation>
    <scope>NUCLEOTIDE SEQUENCE [LARGE SCALE GENOMIC DNA]</scope>
    <source>
        <strain evidence="9 10">DSM 17473</strain>
    </source>
</reference>
<protein>
    <recommendedName>
        <fullName evidence="7">Flavin prenyltransferase UbiX</fullName>
        <ecNumber evidence="7">2.5.1.129</ecNumber>
    </recommendedName>
</protein>
<dbReference type="AlphaFoldDB" id="A0A4P6KXP1"/>
<dbReference type="EMBL" id="CP035913">
    <property type="protein sequence ID" value="QBE63939.1"/>
    <property type="molecule type" value="Genomic_DNA"/>
</dbReference>
<dbReference type="InterPro" id="IPR003382">
    <property type="entry name" value="Flavoprotein"/>
</dbReference>
<dbReference type="NCBIfam" id="NF004685">
    <property type="entry name" value="PRK06029.1"/>
    <property type="match status" value="1"/>
</dbReference>
<feature type="binding site" evidence="7">
    <location>
        <position position="186"/>
    </location>
    <ligand>
        <name>dimethylallyl phosphate</name>
        <dbReference type="ChEBI" id="CHEBI:88052"/>
    </ligand>
</feature>
<dbReference type="InterPro" id="IPR004507">
    <property type="entry name" value="UbiX-like"/>
</dbReference>
<feature type="binding site" evidence="7">
    <location>
        <begin position="105"/>
        <end position="108"/>
    </location>
    <ligand>
        <name>FMN</name>
        <dbReference type="ChEBI" id="CHEBI:58210"/>
    </ligand>
</feature>
<keyword evidence="3 7" id="KW-0288">FMN</keyword>
<accession>A0A4P6KXP1</accession>
<keyword evidence="4 7" id="KW-0808">Transferase</keyword>
<evidence type="ECO:0000256" key="3">
    <source>
        <dbReference type="ARBA" id="ARBA00022643"/>
    </source>
</evidence>
<keyword evidence="10" id="KW-1185">Reference proteome</keyword>
<keyword evidence="1 7" id="KW-0637">Prenyltransferase</keyword>
<dbReference type="EC" id="2.5.1.129" evidence="7"/>
<evidence type="ECO:0000256" key="2">
    <source>
        <dbReference type="ARBA" id="ARBA00022630"/>
    </source>
</evidence>
<comment type="catalytic activity">
    <reaction evidence="5 7">
        <text>dimethylallyl phosphate + FMNH2 = prenylated FMNH2 + phosphate</text>
        <dbReference type="Rhea" id="RHEA:37743"/>
        <dbReference type="ChEBI" id="CHEBI:43474"/>
        <dbReference type="ChEBI" id="CHEBI:57618"/>
        <dbReference type="ChEBI" id="CHEBI:87467"/>
        <dbReference type="ChEBI" id="CHEBI:88052"/>
        <dbReference type="EC" id="2.5.1.129"/>
    </reaction>
</comment>
<dbReference type="InterPro" id="IPR036551">
    <property type="entry name" value="Flavin_trans-like"/>
</dbReference>
<dbReference type="Pfam" id="PF02441">
    <property type="entry name" value="Flavoprotein"/>
    <property type="match status" value="1"/>
</dbReference>
<evidence type="ECO:0000313" key="10">
    <source>
        <dbReference type="Proteomes" id="UP000290637"/>
    </source>
</evidence>
<organism evidence="9 10">
    <name type="scientific">Pseudoduganella lutea</name>
    <dbReference type="NCBI Taxonomy" id="321985"/>
    <lineage>
        <taxon>Bacteria</taxon>
        <taxon>Pseudomonadati</taxon>
        <taxon>Pseudomonadota</taxon>
        <taxon>Betaproteobacteria</taxon>
        <taxon>Burkholderiales</taxon>
        <taxon>Oxalobacteraceae</taxon>
        <taxon>Telluria group</taxon>
        <taxon>Pseudoduganella</taxon>
    </lineage>
</organism>
<dbReference type="FunFam" id="3.40.50.1950:FF:000001">
    <property type="entry name" value="Flavin prenyltransferase UbiX"/>
    <property type="match status" value="1"/>
</dbReference>
<dbReference type="NCBIfam" id="TIGR00421">
    <property type="entry name" value="ubiX_pad"/>
    <property type="match status" value="1"/>
</dbReference>
<feature type="domain" description="Flavoprotein" evidence="8">
    <location>
        <begin position="7"/>
        <end position="189"/>
    </location>
</feature>
<keyword evidence="2 7" id="KW-0285">Flavoprotein</keyword>
<feature type="binding site" evidence="7">
    <location>
        <position position="140"/>
    </location>
    <ligand>
        <name>FMN</name>
        <dbReference type="ChEBI" id="CHEBI:58210"/>
    </ligand>
</feature>